<organism evidence="1 2">
    <name type="scientific">Russula earlei</name>
    <dbReference type="NCBI Taxonomy" id="71964"/>
    <lineage>
        <taxon>Eukaryota</taxon>
        <taxon>Fungi</taxon>
        <taxon>Dikarya</taxon>
        <taxon>Basidiomycota</taxon>
        <taxon>Agaricomycotina</taxon>
        <taxon>Agaricomycetes</taxon>
        <taxon>Russulales</taxon>
        <taxon>Russulaceae</taxon>
        <taxon>Russula</taxon>
    </lineage>
</organism>
<evidence type="ECO:0000313" key="1">
    <source>
        <dbReference type="EMBL" id="KAI9456154.1"/>
    </source>
</evidence>
<keyword evidence="2" id="KW-1185">Reference proteome</keyword>
<protein>
    <submittedName>
        <fullName evidence="1">Uncharacterized protein</fullName>
    </submittedName>
</protein>
<comment type="caution">
    <text evidence="1">The sequence shown here is derived from an EMBL/GenBank/DDBJ whole genome shotgun (WGS) entry which is preliminary data.</text>
</comment>
<reference evidence="1" key="1">
    <citation type="submission" date="2021-03" db="EMBL/GenBank/DDBJ databases">
        <title>Evolutionary priming and transition to the ectomycorrhizal habit in an iconic lineage of mushroom-forming fungi: is preadaptation a requirement?</title>
        <authorList>
            <consortium name="DOE Joint Genome Institute"/>
            <person name="Looney B.P."/>
            <person name="Miyauchi S."/>
            <person name="Morin E."/>
            <person name="Drula E."/>
            <person name="Courty P.E."/>
            <person name="Chicoki N."/>
            <person name="Fauchery L."/>
            <person name="Kohler A."/>
            <person name="Kuo A."/>
            <person name="LaButti K."/>
            <person name="Pangilinan J."/>
            <person name="Lipzen A."/>
            <person name="Riley R."/>
            <person name="Andreopoulos W."/>
            <person name="He G."/>
            <person name="Johnson J."/>
            <person name="Barry K.W."/>
            <person name="Grigoriev I.V."/>
            <person name="Nagy L."/>
            <person name="Hibbett D."/>
            <person name="Henrissat B."/>
            <person name="Matheny P.B."/>
            <person name="Labbe J."/>
            <person name="Martin A.F."/>
        </authorList>
    </citation>
    <scope>NUCLEOTIDE SEQUENCE</scope>
    <source>
        <strain evidence="1">BPL698</strain>
    </source>
</reference>
<proteinExistence type="predicted"/>
<dbReference type="Proteomes" id="UP001207468">
    <property type="component" value="Unassembled WGS sequence"/>
</dbReference>
<name>A0ACC0U0C3_9AGAM</name>
<gene>
    <name evidence="1" type="ORF">F5148DRAFT_1288051</name>
</gene>
<sequence length="190" mass="21208">MQVIPGLKKRSPFAFASEDNPSTDVTVLDDQEQEEVITSLNLENERSDRQIWLCLRIVMGCFAFLHALYLIRRVNPLSPFLSNAEPTRIPFDIPFALLHAATLLALAVPAQFGDHPLGIRILAPNYMRVYVATAIAPTFCSLTGQGLPNTAWWSFAVVAVALHQFFRSLILQGRENISRLQALKYNARGA</sequence>
<accession>A0ACC0U0C3</accession>
<dbReference type="EMBL" id="JAGFNK010000240">
    <property type="protein sequence ID" value="KAI9456154.1"/>
    <property type="molecule type" value="Genomic_DNA"/>
</dbReference>
<evidence type="ECO:0000313" key="2">
    <source>
        <dbReference type="Proteomes" id="UP001207468"/>
    </source>
</evidence>